<feature type="compositionally biased region" description="Basic and acidic residues" evidence="1">
    <location>
        <begin position="543"/>
        <end position="576"/>
    </location>
</feature>
<dbReference type="Gene3D" id="2.30.30.140">
    <property type="match status" value="5"/>
</dbReference>
<accession>E4XSZ8</accession>
<keyword evidence="4" id="KW-1185">Reference proteome</keyword>
<dbReference type="Proteomes" id="UP000001307">
    <property type="component" value="Unassembled WGS sequence"/>
</dbReference>
<feature type="region of interest" description="Disordered" evidence="1">
    <location>
        <begin position="778"/>
        <end position="802"/>
    </location>
</feature>
<feature type="region of interest" description="Disordered" evidence="1">
    <location>
        <begin position="540"/>
        <end position="590"/>
    </location>
</feature>
<evidence type="ECO:0000313" key="4">
    <source>
        <dbReference type="Proteomes" id="UP000001307"/>
    </source>
</evidence>
<dbReference type="CDD" id="cd20379">
    <property type="entry name" value="Tudor_dTUD-like"/>
    <property type="match status" value="2"/>
</dbReference>
<feature type="region of interest" description="Disordered" evidence="1">
    <location>
        <begin position="1316"/>
        <end position="1383"/>
    </location>
</feature>
<dbReference type="PANTHER" id="PTHR16442:SF1">
    <property type="entry name" value="RING FINGER PROTEIN 17"/>
    <property type="match status" value="1"/>
</dbReference>
<dbReference type="SUPFAM" id="SSF63748">
    <property type="entry name" value="Tudor/PWWP/MBT"/>
    <property type="match status" value="4"/>
</dbReference>
<dbReference type="PANTHER" id="PTHR16442">
    <property type="entry name" value="RING FINGER PROTEIN 17"/>
    <property type="match status" value="1"/>
</dbReference>
<feature type="domain" description="Tudor" evidence="2">
    <location>
        <begin position="1435"/>
        <end position="1493"/>
    </location>
</feature>
<feature type="compositionally biased region" description="Polar residues" evidence="1">
    <location>
        <begin position="580"/>
        <end position="589"/>
    </location>
</feature>
<dbReference type="EMBL" id="FN653144">
    <property type="protein sequence ID" value="CBY12860.1"/>
    <property type="molecule type" value="Genomic_DNA"/>
</dbReference>
<feature type="compositionally biased region" description="Basic and acidic residues" evidence="1">
    <location>
        <begin position="1359"/>
        <end position="1371"/>
    </location>
</feature>
<feature type="region of interest" description="Disordered" evidence="1">
    <location>
        <begin position="1041"/>
        <end position="1092"/>
    </location>
</feature>
<protein>
    <recommendedName>
        <fullName evidence="2">Tudor domain-containing protein</fullName>
    </recommendedName>
</protein>
<dbReference type="InParanoid" id="E4XSZ8"/>
<dbReference type="SMART" id="SM00333">
    <property type="entry name" value="TUDOR"/>
    <property type="match status" value="6"/>
</dbReference>
<dbReference type="InterPro" id="IPR002999">
    <property type="entry name" value="Tudor"/>
</dbReference>
<dbReference type="Pfam" id="PF00567">
    <property type="entry name" value="TUDOR"/>
    <property type="match status" value="5"/>
</dbReference>
<evidence type="ECO:0000313" key="3">
    <source>
        <dbReference type="EMBL" id="CBY12860.1"/>
    </source>
</evidence>
<feature type="domain" description="Tudor" evidence="2">
    <location>
        <begin position="884"/>
        <end position="943"/>
    </location>
</feature>
<sequence>MKPCDLPIKKWPTRADGFKEMVISHVDSHFLWIFDESDENGEKLDELCTNIDKKLEILPKNVDLQEIYVFQADDEEFFFRGIVEDNQAKTDFLARALDYGVTQTYKKAFQLTDELKNFAPFVKKVPTSSGKTPRDYQIFELCYASEEGVFLLPKHCTKIRDLINDQLYYLHEEKVQLMASDLKEGMLVNVLEHENKMDYLVRGKIDEQIGDNAQIVFIDSGAEKCIKIDKIFKYDADFFFNMQALAFRLDMELSPPEIELFGKEMKGNLFCIVEAVEQDRKTPKIKISRIKRKDGTCFFKLLDKFRKDRKARAEKVEQKLERANSMTGSVTSTRSVTSSMQSASGLKTQLKWKEPKSNEIVYITEILPGPSGTFLVAQTDATVAGTEKLAAELGKEELKRPRAPQVGRFYVMKTDEGCSRAQLLKSNENGTVDILYADYGYSENLPVNCVHILPKGKSIRQDCLCVIFETEEVLEGPLKDIYIADVSSGECSWRLTPLKKNLESGRPICSVEVSRKEGDFELVNPPVEVLVESECSSSEEALPVERRSQCSESSKEDLPVENKEEKQKDLPVENDHMSSGFDSNPTETPIQLDRNTEQQTNIAVEVFYERYSGPENEFIVTDIFEGDDKTLIIGQTADADVDWIDVLTAKLNEIKEPRVLRSPKVGDFCVSPTPDGNSRAQIMKIVDSKFTLLWIDFGYCSVVDNSEDLWAIPADLTQQAASSLLEFDQKDGDFVSDVVRRVAHEDVVISAITVDYDKISGITSVKTVDVEQTDACQTNNSSIDNNAPSEQPIPSSVISEAGKSSVNDSFDIRDIFDAILPEKPAYQQIRGEKHVIPIMATNTKIDIQEFCTSKGFLVARDGRGLEELQEQLQCAASEQEKLDELPVVGDCIIAKWSEDNNWYRACVVSDGEKSFTVVFADYGNEAEIKKADLIDYCRVTTEEQAIEPVYCMWVTSDWQFEGAESTINDFLEEIYEDKALASRIVEISPGSRLSDTIKAVILLDGEEIQTKFPDIFKKPASDGEDQGSAGVDQLAEDQLSEFGDDVGSSSDTTVEERPQNVQEDEEKKGSSAIVGSNEEDHDQENSGDSCSSSVAAARVVPLPTENCTIQIIEFDKKKGFLVNRDDQSGSADNLINSIQEKAESQPKLAGIPKIGDFIIAKWNEDDRWYRACVTNITKERLVVFFIDYGNESEIKIAEHNTFCRALSEEQAQEPMLSFWVHSGWDFDGQESEVTKVIDKMYENESYIPDLKMVRVKAKEGIATVDACILADGVDIVKRLPGLTTIMDDEAKELEIASEDVIIPDGLQTIEESFDADNLEGPQNASDPSNASSSSSERNSLHSITEDPEDSPCLSFLKPSSEDNKEEKKEALPDSTPETVEFPFTIPFPPAGSVHIQEFIPDQGFLVLREASEEKLENFQQTIQESAPAQESLAMPPSVGDYLIVQWDDDKDWYRAAVVSAEETSFTVFFVDFGNEAVIENEKYEKVCRKITQEQCEEPMIFYYVNPGCVKFNGDEKEVNKFLDEIYEKEGMPKETHDIKAVGAASVDAEILVDGVDILTKFPGMFIEEDPTFFRGGSEEDEPDHNSQKNEEESSEEAVSTPIDLKLKAEREGFEKLAEMAFELTNLFSKEDWLNWIARGKEEIQPYN</sequence>
<feature type="region of interest" description="Disordered" evidence="1">
    <location>
        <begin position="1571"/>
        <end position="1603"/>
    </location>
</feature>
<evidence type="ECO:0000256" key="1">
    <source>
        <dbReference type="SAM" id="MobiDB-lite"/>
    </source>
</evidence>
<gene>
    <name evidence="3" type="ORF">GSOID_T00002924001</name>
</gene>
<feature type="compositionally biased region" description="Low complexity" evidence="1">
    <location>
        <begin position="1325"/>
        <end position="1342"/>
    </location>
</feature>
<reference evidence="3" key="1">
    <citation type="journal article" date="2010" name="Science">
        <title>Plasticity of animal genome architecture unmasked by rapid evolution of a pelagic tunicate.</title>
        <authorList>
            <person name="Denoeud F."/>
            <person name="Henriet S."/>
            <person name="Mungpakdee S."/>
            <person name="Aury J.M."/>
            <person name="Da Silva C."/>
            <person name="Brinkmann H."/>
            <person name="Mikhaleva J."/>
            <person name="Olsen L.C."/>
            <person name="Jubin C."/>
            <person name="Canestro C."/>
            <person name="Bouquet J.M."/>
            <person name="Danks G."/>
            <person name="Poulain J."/>
            <person name="Campsteijn C."/>
            <person name="Adamski M."/>
            <person name="Cross I."/>
            <person name="Yadetie F."/>
            <person name="Muffato M."/>
            <person name="Louis A."/>
            <person name="Butcher S."/>
            <person name="Tsagkogeorga G."/>
            <person name="Konrad A."/>
            <person name="Singh S."/>
            <person name="Jensen M.F."/>
            <person name="Cong E.H."/>
            <person name="Eikeseth-Otteraa H."/>
            <person name="Noel B."/>
            <person name="Anthouard V."/>
            <person name="Porcel B.M."/>
            <person name="Kachouri-Lafond R."/>
            <person name="Nishino A."/>
            <person name="Ugolini M."/>
            <person name="Chourrout P."/>
            <person name="Nishida H."/>
            <person name="Aasland R."/>
            <person name="Huzurbazar S."/>
            <person name="Westhof E."/>
            <person name="Delsuc F."/>
            <person name="Lehrach H."/>
            <person name="Reinhardt R."/>
            <person name="Weissenbach J."/>
            <person name="Roy S.W."/>
            <person name="Artiguenave F."/>
            <person name="Postlethwait J.H."/>
            <person name="Manak J.R."/>
            <person name="Thompson E.M."/>
            <person name="Jaillon O."/>
            <person name="Du Pasquier L."/>
            <person name="Boudinot P."/>
            <person name="Liberles D.A."/>
            <person name="Volff J.N."/>
            <person name="Philippe H."/>
            <person name="Lenhard B."/>
            <person name="Roest Crollius H."/>
            <person name="Wincker P."/>
            <person name="Chourrout D."/>
        </authorList>
    </citation>
    <scope>NUCLEOTIDE SEQUENCE [LARGE SCALE GENOMIC DNA]</scope>
</reference>
<dbReference type="PROSITE" id="PS50304">
    <property type="entry name" value="TUDOR"/>
    <property type="match status" value="3"/>
</dbReference>
<evidence type="ECO:0000259" key="2">
    <source>
        <dbReference type="PROSITE" id="PS50304"/>
    </source>
</evidence>
<proteinExistence type="predicted"/>
<feature type="domain" description="Tudor" evidence="2">
    <location>
        <begin position="1151"/>
        <end position="1209"/>
    </location>
</feature>
<dbReference type="OrthoDB" id="6433034at2759"/>
<name>E4XSZ8_OIKDI</name>
<organism evidence="3">
    <name type="scientific">Oikopleura dioica</name>
    <name type="common">Tunicate</name>
    <dbReference type="NCBI Taxonomy" id="34765"/>
    <lineage>
        <taxon>Eukaryota</taxon>
        <taxon>Metazoa</taxon>
        <taxon>Chordata</taxon>
        <taxon>Tunicata</taxon>
        <taxon>Appendicularia</taxon>
        <taxon>Copelata</taxon>
        <taxon>Oikopleuridae</taxon>
        <taxon>Oikopleura</taxon>
    </lineage>
</organism>